<sequence>MKRELLITAKNKISTHSRIYNLFNKKGYNLESVVAHTCKEDPENIKMTLAVVKSDQALLEQIKINLYKIVDIVSVDII</sequence>
<dbReference type="HOGENOM" id="CLU_2617245_0_0_0"/>
<dbReference type="RefSeq" id="WP_013387606.1">
    <property type="nucleotide sequence ID" value="NC_014632.1"/>
</dbReference>
<dbReference type="KEGG" id="ipo:Ilyop_1158"/>
<dbReference type="PROSITE" id="PS51671">
    <property type="entry name" value="ACT"/>
    <property type="match status" value="1"/>
</dbReference>
<dbReference type="InterPro" id="IPR002912">
    <property type="entry name" value="ACT_dom"/>
</dbReference>
<accession>E3H7Y7</accession>
<dbReference type="EMBL" id="CP002281">
    <property type="protein sequence ID" value="ADO82939.1"/>
    <property type="molecule type" value="Genomic_DNA"/>
</dbReference>
<dbReference type="Proteomes" id="UP000006875">
    <property type="component" value="Chromosome"/>
</dbReference>
<feature type="domain" description="ACT" evidence="1">
    <location>
        <begin position="4"/>
        <end position="78"/>
    </location>
</feature>
<proteinExistence type="predicted"/>
<dbReference type="SUPFAM" id="SSF55021">
    <property type="entry name" value="ACT-like"/>
    <property type="match status" value="1"/>
</dbReference>
<dbReference type="AlphaFoldDB" id="E3H7Y7"/>
<dbReference type="Gene3D" id="3.30.70.260">
    <property type="match status" value="1"/>
</dbReference>
<evidence type="ECO:0000313" key="3">
    <source>
        <dbReference type="Proteomes" id="UP000006875"/>
    </source>
</evidence>
<dbReference type="InterPro" id="IPR054480">
    <property type="entry name" value="AHAS_small-like_ACT"/>
</dbReference>
<keyword evidence="3" id="KW-1185">Reference proteome</keyword>
<dbReference type="eggNOG" id="COG0440">
    <property type="taxonomic scope" value="Bacteria"/>
</dbReference>
<name>E3H7Y7_ILYPC</name>
<dbReference type="InterPro" id="IPR045865">
    <property type="entry name" value="ACT-like_dom_sf"/>
</dbReference>
<gene>
    <name evidence="2" type="ordered locus">Ilyop_1158</name>
</gene>
<dbReference type="OrthoDB" id="9787365at2"/>
<dbReference type="STRING" id="572544.Ilyop_1158"/>
<dbReference type="Pfam" id="PF22629">
    <property type="entry name" value="ACT_AHAS_ss"/>
    <property type="match status" value="1"/>
</dbReference>
<organism evidence="2 3">
    <name type="scientific">Ilyobacter polytropus (strain ATCC 51220 / DSM 2926 / LMG 16218 / CuHBu1)</name>
    <dbReference type="NCBI Taxonomy" id="572544"/>
    <lineage>
        <taxon>Bacteria</taxon>
        <taxon>Fusobacteriati</taxon>
        <taxon>Fusobacteriota</taxon>
        <taxon>Fusobacteriia</taxon>
        <taxon>Fusobacteriales</taxon>
        <taxon>Fusobacteriaceae</taxon>
        <taxon>Ilyobacter</taxon>
    </lineage>
</organism>
<reference evidence="2 3" key="1">
    <citation type="journal article" date="2010" name="Stand. Genomic Sci.">
        <title>Complete genome sequence of Ilyobacter polytropus type strain (CuHbu1).</title>
        <authorList>
            <person name="Sikorski J."/>
            <person name="Chertkov O."/>
            <person name="Lapidus A."/>
            <person name="Nolan M."/>
            <person name="Lucas S."/>
            <person name="Del Rio T.G."/>
            <person name="Tice H."/>
            <person name="Cheng J.F."/>
            <person name="Tapia R."/>
            <person name="Han C."/>
            <person name="Goodwin L."/>
            <person name="Pitluck S."/>
            <person name="Liolios K."/>
            <person name="Ivanova N."/>
            <person name="Mavromatis K."/>
            <person name="Mikhailova N."/>
            <person name="Pati A."/>
            <person name="Chen A."/>
            <person name="Palaniappan K."/>
            <person name="Land M."/>
            <person name="Hauser L."/>
            <person name="Chang Y.J."/>
            <person name="Jeffries C.D."/>
            <person name="Brambilla E."/>
            <person name="Yasawong M."/>
            <person name="Rohde M."/>
            <person name="Pukall R."/>
            <person name="Spring S."/>
            <person name="Goker M."/>
            <person name="Woyke T."/>
            <person name="Bristow J."/>
            <person name="Eisen J.A."/>
            <person name="Markowitz V."/>
            <person name="Hugenholtz P."/>
            <person name="Kyrpides N.C."/>
            <person name="Klenk H.P."/>
        </authorList>
    </citation>
    <scope>NUCLEOTIDE SEQUENCE [LARGE SCALE GENOMIC DNA]</scope>
    <source>
        <strain evidence="3">ATCC 51220 / DSM 2926 / LMG 16218 / CuHBu1</strain>
    </source>
</reference>
<protein>
    <submittedName>
        <fullName evidence="2">Acetolactate synthase 3 regulatory subunit</fullName>
    </submittedName>
</protein>
<evidence type="ECO:0000259" key="1">
    <source>
        <dbReference type="PROSITE" id="PS51671"/>
    </source>
</evidence>
<evidence type="ECO:0000313" key="2">
    <source>
        <dbReference type="EMBL" id="ADO82939.1"/>
    </source>
</evidence>